<sequence length="613" mass="69563">MSFDFRKTICANPIGIIDDAPNFSVTSLSLVKDYMDDVIRSQKNSEVEKSPLDEIFIEGLDANQVWQQVRLVLESSGSNLLAKIGSLHTESENLSGSDIGAEESEQDYNTFSNENGEEVLDEFEQDVRDDDDEIEDDDDDVEVEDDDEEVEYDDEVRVDYNGHEGQEKVEPDGRRDDTTLRNADLDSSKIFERNGDQFGLNDDFFDLDTFNKQTAEAENEVDGEDSINFFEDVSSEEDEEAEYYEDFFDPPTFSKEGHHSNENFIGSNDKEQYSDDVSVNSDAEYDRAMESAKMDLFADADEDATEQNDNDNEKLSTFQRQQLDIQRQIAQLEKEAIAEKKWALKGEVKANDRPDDALLTEEIDFERTSKPVPVITAEMTESLEDMIRRRVLQNEFDDLARRVMTNATFSKNRPQFELSDAKSTKSLAELYEADYEGAPQVADLSEELKHAHDEISELYKDLVYKLDALSSAHFVPKPAQKQLEVKVQSAAINMEDSQPLTMSTAPTLAPQEVYNPGASRGNSEISLKNGVVMSREELSREDKNRLRRALKRKRSKHLASKKSGPQKKSKKSDVIDTLSQARNVTIIDKKGKQVDVKGNVKKFSTPESQNFKL</sequence>
<comment type="similarity">
    <text evidence="6 7">Belongs to the MPP10 family.</text>
</comment>
<feature type="compositionally biased region" description="Acidic residues" evidence="8">
    <location>
        <begin position="129"/>
        <end position="154"/>
    </location>
</feature>
<evidence type="ECO:0000313" key="9">
    <source>
        <dbReference type="EMBL" id="SCU85887.1"/>
    </source>
</evidence>
<dbReference type="PIRSF" id="PIRSF017300">
    <property type="entry name" value="snoRNP_Mpp10"/>
    <property type="match status" value="1"/>
</dbReference>
<comment type="subcellular location">
    <subcellularLocation>
        <location evidence="1 7">Nucleus</location>
        <location evidence="1 7">Nucleolus</location>
    </subcellularLocation>
</comment>
<feature type="region of interest" description="Disordered" evidence="8">
    <location>
        <begin position="536"/>
        <end position="613"/>
    </location>
</feature>
<dbReference type="OrthoDB" id="445326at2759"/>
<evidence type="ECO:0000256" key="4">
    <source>
        <dbReference type="ARBA" id="ARBA00023242"/>
    </source>
</evidence>
<dbReference type="GO" id="GO:0000472">
    <property type="term" value="P:endonucleolytic cleavage to generate mature 5'-end of SSU-rRNA from (SSU-rRNA, 5.8S rRNA, LSU-rRNA)"/>
    <property type="evidence" value="ECO:0007669"/>
    <property type="project" value="EnsemblFungi"/>
</dbReference>
<comment type="function">
    <text evidence="7">Involved in nucleolar processing of pre-18S ribosomal RNA.</text>
</comment>
<accession>A0A1G4J7N2</accession>
<keyword evidence="5 7" id="KW-0687">Ribonucleoprotein</keyword>
<dbReference type="PANTHER" id="PTHR17039">
    <property type="entry name" value="U3 SMALL NUCLEOLAR RIBONUCLEOPROTEIN PROTEIN MPP10"/>
    <property type="match status" value="1"/>
</dbReference>
<dbReference type="STRING" id="1266660.A0A1G4J7N2"/>
<dbReference type="AlphaFoldDB" id="A0A1G4J7N2"/>
<keyword evidence="3 7" id="KW-0698">rRNA processing</keyword>
<keyword evidence="10" id="KW-1185">Reference proteome</keyword>
<name>A0A1G4J7N2_9SACH</name>
<dbReference type="InterPro" id="IPR012173">
    <property type="entry name" value="Mpp10"/>
</dbReference>
<feature type="region of interest" description="Disordered" evidence="8">
    <location>
        <begin position="248"/>
        <end position="281"/>
    </location>
</feature>
<gene>
    <name evidence="9" type="ORF">LADA_0D10550G</name>
</gene>
<dbReference type="GO" id="GO:0000480">
    <property type="term" value="P:endonucleolytic cleavage in 5'-ETS of tricistronic rRNA transcript (SSU-rRNA, 5.8S rRNA, LSU-rRNA)"/>
    <property type="evidence" value="ECO:0007669"/>
    <property type="project" value="EnsemblFungi"/>
</dbReference>
<feature type="compositionally biased region" description="Basic residues" evidence="8">
    <location>
        <begin position="545"/>
        <end position="570"/>
    </location>
</feature>
<evidence type="ECO:0000313" key="10">
    <source>
        <dbReference type="Proteomes" id="UP000190274"/>
    </source>
</evidence>
<feature type="compositionally biased region" description="Basic and acidic residues" evidence="8">
    <location>
        <begin position="155"/>
        <end position="180"/>
    </location>
</feature>
<evidence type="ECO:0000256" key="7">
    <source>
        <dbReference type="PIRNR" id="PIRNR017300"/>
    </source>
</evidence>
<proteinExistence type="inferred from homology"/>
<dbReference type="GO" id="GO:0034457">
    <property type="term" value="C:Mpp10 complex"/>
    <property type="evidence" value="ECO:0007669"/>
    <property type="project" value="UniProtKB-UniRule"/>
</dbReference>
<keyword evidence="4 7" id="KW-0539">Nucleus</keyword>
<keyword evidence="2 7" id="KW-0690">Ribosome biogenesis</keyword>
<feature type="region of interest" description="Disordered" evidence="8">
    <location>
        <begin position="129"/>
        <end position="180"/>
    </location>
</feature>
<evidence type="ECO:0000256" key="1">
    <source>
        <dbReference type="ARBA" id="ARBA00004604"/>
    </source>
</evidence>
<dbReference type="GO" id="GO:0032040">
    <property type="term" value="C:small-subunit processome"/>
    <property type="evidence" value="ECO:0007669"/>
    <property type="project" value="EnsemblFungi"/>
</dbReference>
<dbReference type="GO" id="GO:0005732">
    <property type="term" value="C:sno(s)RNA-containing ribonucleoprotein complex"/>
    <property type="evidence" value="ECO:0007669"/>
    <property type="project" value="UniProtKB-UniRule"/>
</dbReference>
<dbReference type="EMBL" id="LT598454">
    <property type="protein sequence ID" value="SCU85887.1"/>
    <property type="molecule type" value="Genomic_DNA"/>
</dbReference>
<organism evidence="9 10">
    <name type="scientific">Lachancea dasiensis</name>
    <dbReference type="NCBI Taxonomy" id="1072105"/>
    <lineage>
        <taxon>Eukaryota</taxon>
        <taxon>Fungi</taxon>
        <taxon>Dikarya</taxon>
        <taxon>Ascomycota</taxon>
        <taxon>Saccharomycotina</taxon>
        <taxon>Saccharomycetes</taxon>
        <taxon>Saccharomycetales</taxon>
        <taxon>Saccharomycetaceae</taxon>
        <taxon>Lachancea</taxon>
    </lineage>
</organism>
<protein>
    <recommendedName>
        <fullName evidence="7">U3 small nucleolar ribonucleoprotein protein MPP10</fullName>
    </recommendedName>
</protein>
<dbReference type="GO" id="GO:0042802">
    <property type="term" value="F:identical protein binding"/>
    <property type="evidence" value="ECO:0007669"/>
    <property type="project" value="EnsemblFungi"/>
</dbReference>
<dbReference type="Proteomes" id="UP000190274">
    <property type="component" value="Chromosome D"/>
</dbReference>
<reference evidence="9 10" key="1">
    <citation type="submission" date="2016-03" db="EMBL/GenBank/DDBJ databases">
        <authorList>
            <person name="Devillers H."/>
        </authorList>
    </citation>
    <scope>NUCLEOTIDE SEQUENCE [LARGE SCALE GENOMIC DNA]</scope>
    <source>
        <strain evidence="9">CBS 10888</strain>
    </source>
</reference>
<dbReference type="PANTHER" id="PTHR17039:SF0">
    <property type="entry name" value="U3 SMALL NUCLEOLAR RIBONUCLEOPROTEIN PROTEIN MPP10"/>
    <property type="match status" value="1"/>
</dbReference>
<dbReference type="Pfam" id="PF04006">
    <property type="entry name" value="Mpp10"/>
    <property type="match status" value="1"/>
</dbReference>
<evidence type="ECO:0000256" key="3">
    <source>
        <dbReference type="ARBA" id="ARBA00022552"/>
    </source>
</evidence>
<evidence type="ECO:0000256" key="6">
    <source>
        <dbReference type="ARBA" id="ARBA00029455"/>
    </source>
</evidence>
<dbReference type="GO" id="GO:0000447">
    <property type="term" value="P:endonucleolytic cleavage in ITS1 to separate SSU-rRNA from 5.8S rRNA and LSU-rRNA from tricistronic rRNA transcript (SSU-rRNA, 5.8S rRNA, LSU-rRNA)"/>
    <property type="evidence" value="ECO:0007669"/>
    <property type="project" value="EnsemblFungi"/>
</dbReference>
<evidence type="ECO:0000256" key="5">
    <source>
        <dbReference type="ARBA" id="ARBA00023274"/>
    </source>
</evidence>
<evidence type="ECO:0000256" key="2">
    <source>
        <dbReference type="ARBA" id="ARBA00022517"/>
    </source>
</evidence>
<evidence type="ECO:0000256" key="8">
    <source>
        <dbReference type="SAM" id="MobiDB-lite"/>
    </source>
</evidence>